<keyword evidence="4" id="KW-0804">Transcription</keyword>
<evidence type="ECO:0000256" key="1">
    <source>
        <dbReference type="ARBA" id="ARBA00004123"/>
    </source>
</evidence>
<evidence type="ECO:0000313" key="8">
    <source>
        <dbReference type="EMBL" id="KAK8588939.1"/>
    </source>
</evidence>
<dbReference type="Gene3D" id="3.40.1810.10">
    <property type="entry name" value="Transcription factor, MADS-box"/>
    <property type="match status" value="1"/>
</dbReference>
<evidence type="ECO:0000313" key="9">
    <source>
        <dbReference type="Proteomes" id="UP001472677"/>
    </source>
</evidence>
<dbReference type="InterPro" id="IPR002100">
    <property type="entry name" value="TF_MADSbox"/>
</dbReference>
<reference evidence="8 9" key="1">
    <citation type="journal article" date="2024" name="G3 (Bethesda)">
        <title>Genome assembly of Hibiscus sabdariffa L. provides insights into metabolisms of medicinal natural products.</title>
        <authorList>
            <person name="Kim T."/>
        </authorList>
    </citation>
    <scope>NUCLEOTIDE SEQUENCE [LARGE SCALE GENOMIC DNA]</scope>
    <source>
        <strain evidence="8">TK-2024</strain>
        <tissue evidence="8">Old leaves</tissue>
    </source>
</reference>
<evidence type="ECO:0000256" key="2">
    <source>
        <dbReference type="ARBA" id="ARBA00023015"/>
    </source>
</evidence>
<dbReference type="EMBL" id="JBBPBM010000004">
    <property type="protein sequence ID" value="KAK8588939.1"/>
    <property type="molecule type" value="Genomic_DNA"/>
</dbReference>
<dbReference type="PROSITE" id="PS50066">
    <property type="entry name" value="MADS_BOX_2"/>
    <property type="match status" value="1"/>
</dbReference>
<dbReference type="SUPFAM" id="SSF55455">
    <property type="entry name" value="SRF-like"/>
    <property type="match status" value="1"/>
</dbReference>
<dbReference type="InterPro" id="IPR036879">
    <property type="entry name" value="TF_MADSbox_sf"/>
</dbReference>
<comment type="subcellular location">
    <subcellularLocation>
        <location evidence="1">Nucleus</location>
    </subcellularLocation>
</comment>
<keyword evidence="3" id="KW-0238">DNA-binding</keyword>
<feature type="domain" description="MADS-box" evidence="7">
    <location>
        <begin position="1"/>
        <end position="54"/>
    </location>
</feature>
<sequence>MKLTEKEADKVVTFFKCRSRIYKKISEITALCGAHILFICFSSSVKPFSFGHSSIESVVNHFLDNNISPSDDNTRHLVETHLNERINNIIQQYNEIIRQMDASKEKEEVLAQQTKLLNGLYRTRSRKLAGATLMLTPRDPVQLNPLPTNTNEDGHAAFQSGSSRGPRD</sequence>
<gene>
    <name evidence="8" type="ORF">V6N12_023349</name>
</gene>
<proteinExistence type="predicted"/>
<keyword evidence="9" id="KW-1185">Reference proteome</keyword>
<dbReference type="SMART" id="SM00432">
    <property type="entry name" value="MADS"/>
    <property type="match status" value="1"/>
</dbReference>
<name>A0ABR2FXG0_9ROSI</name>
<dbReference type="PANTHER" id="PTHR11945:SF725">
    <property type="entry name" value="AGAMOUS-LIKE 58-RELATED"/>
    <property type="match status" value="1"/>
</dbReference>
<evidence type="ECO:0000256" key="6">
    <source>
        <dbReference type="SAM" id="MobiDB-lite"/>
    </source>
</evidence>
<evidence type="ECO:0000256" key="3">
    <source>
        <dbReference type="ARBA" id="ARBA00023125"/>
    </source>
</evidence>
<dbReference type="Proteomes" id="UP001472677">
    <property type="component" value="Unassembled WGS sequence"/>
</dbReference>
<comment type="caution">
    <text evidence="8">The sequence shown here is derived from an EMBL/GenBank/DDBJ whole genome shotgun (WGS) entry which is preliminary data.</text>
</comment>
<accession>A0ABR2FXG0</accession>
<keyword evidence="2" id="KW-0805">Transcription regulation</keyword>
<organism evidence="8 9">
    <name type="scientific">Hibiscus sabdariffa</name>
    <name type="common">roselle</name>
    <dbReference type="NCBI Taxonomy" id="183260"/>
    <lineage>
        <taxon>Eukaryota</taxon>
        <taxon>Viridiplantae</taxon>
        <taxon>Streptophyta</taxon>
        <taxon>Embryophyta</taxon>
        <taxon>Tracheophyta</taxon>
        <taxon>Spermatophyta</taxon>
        <taxon>Magnoliopsida</taxon>
        <taxon>eudicotyledons</taxon>
        <taxon>Gunneridae</taxon>
        <taxon>Pentapetalae</taxon>
        <taxon>rosids</taxon>
        <taxon>malvids</taxon>
        <taxon>Malvales</taxon>
        <taxon>Malvaceae</taxon>
        <taxon>Malvoideae</taxon>
        <taxon>Hibiscus</taxon>
    </lineage>
</organism>
<keyword evidence="5" id="KW-0539">Nucleus</keyword>
<feature type="compositionally biased region" description="Polar residues" evidence="6">
    <location>
        <begin position="159"/>
        <end position="168"/>
    </location>
</feature>
<dbReference type="Pfam" id="PF00319">
    <property type="entry name" value="SRF-TF"/>
    <property type="match status" value="1"/>
</dbReference>
<evidence type="ECO:0000259" key="7">
    <source>
        <dbReference type="PROSITE" id="PS50066"/>
    </source>
</evidence>
<protein>
    <recommendedName>
        <fullName evidence="7">MADS-box domain-containing protein</fullName>
    </recommendedName>
</protein>
<evidence type="ECO:0000256" key="5">
    <source>
        <dbReference type="ARBA" id="ARBA00023242"/>
    </source>
</evidence>
<dbReference type="PANTHER" id="PTHR11945">
    <property type="entry name" value="MADS BOX PROTEIN"/>
    <property type="match status" value="1"/>
</dbReference>
<feature type="region of interest" description="Disordered" evidence="6">
    <location>
        <begin position="138"/>
        <end position="168"/>
    </location>
</feature>
<evidence type="ECO:0000256" key="4">
    <source>
        <dbReference type="ARBA" id="ARBA00023163"/>
    </source>
</evidence>